<protein>
    <submittedName>
        <fullName evidence="1">Uncharacterized protein</fullName>
    </submittedName>
</protein>
<organism evidence="1 2">
    <name type="scientific">Enterocloster bolteae</name>
    <dbReference type="NCBI Taxonomy" id="208479"/>
    <lineage>
        <taxon>Bacteria</taxon>
        <taxon>Bacillati</taxon>
        <taxon>Bacillota</taxon>
        <taxon>Clostridia</taxon>
        <taxon>Lachnospirales</taxon>
        <taxon>Lachnospiraceae</taxon>
        <taxon>Enterocloster</taxon>
    </lineage>
</organism>
<proteinExistence type="predicted"/>
<dbReference type="EMBL" id="QRZM01000002">
    <property type="protein sequence ID" value="RGV77588.1"/>
    <property type="molecule type" value="Genomic_DNA"/>
</dbReference>
<gene>
    <name evidence="1" type="ORF">DWW02_07970</name>
</gene>
<evidence type="ECO:0000313" key="2">
    <source>
        <dbReference type="Proteomes" id="UP000284543"/>
    </source>
</evidence>
<sequence>MQRMICISVEQHNRMLESYDKAIEELQELRELLQMPQGDVDEVAPAQPGHRAAEDKKGTVRECRKSIMSALKDVDDLKFLQRIYISILVAKNGRVGDCHDERAACGAD</sequence>
<accession>A0A412ZBW8</accession>
<name>A0A412ZBW8_9FIRM</name>
<reference evidence="1 2" key="1">
    <citation type="submission" date="2018-08" db="EMBL/GenBank/DDBJ databases">
        <title>A genome reference for cultivated species of the human gut microbiota.</title>
        <authorList>
            <person name="Zou Y."/>
            <person name="Xue W."/>
            <person name="Luo G."/>
        </authorList>
    </citation>
    <scope>NUCLEOTIDE SEQUENCE [LARGE SCALE GENOMIC DNA]</scope>
    <source>
        <strain evidence="1 2">AF14-18</strain>
    </source>
</reference>
<dbReference type="RefSeq" id="WP_118018157.1">
    <property type="nucleotide sequence ID" value="NZ_QRZM01000002.1"/>
</dbReference>
<evidence type="ECO:0000313" key="1">
    <source>
        <dbReference type="EMBL" id="RGV77588.1"/>
    </source>
</evidence>
<dbReference type="AlphaFoldDB" id="A0A412ZBW8"/>
<comment type="caution">
    <text evidence="1">The sequence shown here is derived from an EMBL/GenBank/DDBJ whole genome shotgun (WGS) entry which is preliminary data.</text>
</comment>
<dbReference type="Proteomes" id="UP000284543">
    <property type="component" value="Unassembled WGS sequence"/>
</dbReference>